<evidence type="ECO:0000313" key="7">
    <source>
        <dbReference type="Proteomes" id="UP000662818"/>
    </source>
</evidence>
<evidence type="ECO:0000256" key="4">
    <source>
        <dbReference type="ARBA" id="ARBA00022691"/>
    </source>
</evidence>
<keyword evidence="7" id="KW-1185">Reference proteome</keyword>
<dbReference type="InterPro" id="IPR002052">
    <property type="entry name" value="DNA_methylase_N6_adenine_CS"/>
</dbReference>
<dbReference type="PRINTS" id="PR00505">
    <property type="entry name" value="D12N6MTFRASE"/>
</dbReference>
<keyword evidence="4" id="KW-0949">S-adenosyl-L-methionine</keyword>
<evidence type="ECO:0000256" key="3">
    <source>
        <dbReference type="ARBA" id="ARBA00022679"/>
    </source>
</evidence>
<gene>
    <name evidence="6" type="ORF">CFH99_00395</name>
</gene>
<evidence type="ECO:0000313" key="6">
    <source>
        <dbReference type="EMBL" id="QSR24085.1"/>
    </source>
</evidence>
<dbReference type="GO" id="GO:0008168">
    <property type="term" value="F:methyltransferase activity"/>
    <property type="evidence" value="ECO:0007669"/>
    <property type="project" value="UniProtKB-KW"/>
</dbReference>
<keyword evidence="3" id="KW-0808">Transferase</keyword>
<dbReference type="InterPro" id="IPR012327">
    <property type="entry name" value="MeTrfase_D12"/>
</dbReference>
<dbReference type="Proteomes" id="UP000662818">
    <property type="component" value="Chromosome"/>
</dbReference>
<sequence length="355" mass="38055">MSVRYIGSKARVAEAILDLAGPPTGGRFVDAFCGTGAVAAVAAAREWRVTLNDSLPSAVAMSIGATVGRDNVRFEALRGYSAAIEALNAVPGNPGFIHGTYSPASVTAGAVERRYFTEPNAARIDAMRAQIGAWSLAGDLTWVEEQLLLADLLRAANRVANISGTYGCFLKSWSSTALRDVRVTARPLPDGAADLRAVVGDVFELATTTEDTVYFDPPYTKRQYSAYYHLLETIHAGDAPEVGGVTGLRPWKDKASDFCYKTRALDALTRLVMGTTARQILLSYSNEGHVPQDHLVNALSEAGKVTLHEVKTIGRYRPNAQASAGGDTVNEYVIEINPVRLDRHALEVSQSAALA</sequence>
<organism evidence="6 7">
    <name type="scientific">Nocardioides aromaticivorans</name>
    <dbReference type="NCBI Taxonomy" id="200618"/>
    <lineage>
        <taxon>Bacteria</taxon>
        <taxon>Bacillati</taxon>
        <taxon>Actinomycetota</taxon>
        <taxon>Actinomycetes</taxon>
        <taxon>Propionibacteriales</taxon>
        <taxon>Nocardioidaceae</taxon>
        <taxon>Nocardioides</taxon>
    </lineage>
</organism>
<evidence type="ECO:0000256" key="1">
    <source>
        <dbReference type="ARBA" id="ARBA00011900"/>
    </source>
</evidence>
<evidence type="ECO:0000256" key="5">
    <source>
        <dbReference type="ARBA" id="ARBA00047942"/>
    </source>
</evidence>
<dbReference type="Pfam" id="PF02086">
    <property type="entry name" value="MethyltransfD12"/>
    <property type="match status" value="1"/>
</dbReference>
<keyword evidence="2 6" id="KW-0489">Methyltransferase</keyword>
<dbReference type="RefSeq" id="WP_207007874.1">
    <property type="nucleotide sequence ID" value="NZ_CP022295.1"/>
</dbReference>
<comment type="catalytic activity">
    <reaction evidence="5">
        <text>a 2'-deoxyadenosine in DNA + S-adenosyl-L-methionine = an N(6)-methyl-2'-deoxyadenosine in DNA + S-adenosyl-L-homocysteine + H(+)</text>
        <dbReference type="Rhea" id="RHEA:15197"/>
        <dbReference type="Rhea" id="RHEA-COMP:12418"/>
        <dbReference type="Rhea" id="RHEA-COMP:12419"/>
        <dbReference type="ChEBI" id="CHEBI:15378"/>
        <dbReference type="ChEBI" id="CHEBI:57856"/>
        <dbReference type="ChEBI" id="CHEBI:59789"/>
        <dbReference type="ChEBI" id="CHEBI:90615"/>
        <dbReference type="ChEBI" id="CHEBI:90616"/>
        <dbReference type="EC" id="2.1.1.72"/>
    </reaction>
</comment>
<protein>
    <recommendedName>
        <fullName evidence="1">site-specific DNA-methyltransferase (adenine-specific)</fullName>
        <ecNumber evidence="1">2.1.1.72</ecNumber>
    </recommendedName>
</protein>
<dbReference type="Gene3D" id="3.40.50.150">
    <property type="entry name" value="Vaccinia Virus protein VP39"/>
    <property type="match status" value="1"/>
</dbReference>
<evidence type="ECO:0000256" key="2">
    <source>
        <dbReference type="ARBA" id="ARBA00022603"/>
    </source>
</evidence>
<dbReference type="GO" id="GO:0032259">
    <property type="term" value="P:methylation"/>
    <property type="evidence" value="ECO:0007669"/>
    <property type="project" value="UniProtKB-KW"/>
</dbReference>
<proteinExistence type="predicted"/>
<dbReference type="SUPFAM" id="SSF53335">
    <property type="entry name" value="S-adenosyl-L-methionine-dependent methyltransferases"/>
    <property type="match status" value="1"/>
</dbReference>
<dbReference type="EMBL" id="CP022295">
    <property type="protein sequence ID" value="QSR24085.1"/>
    <property type="molecule type" value="Genomic_DNA"/>
</dbReference>
<reference evidence="6 7" key="1">
    <citation type="submission" date="2017-06" db="EMBL/GenBank/DDBJ databases">
        <title>Complete Genome Sequence of the Soil Carbazole-Degrading Bacterium Nocardioides aromaticivorans IC177.</title>
        <authorList>
            <person name="Vejarano F."/>
            <person name="Suzuki-Minakuchi C."/>
            <person name="Ohtsubo Y."/>
            <person name="Tsuda M."/>
            <person name="Okada K."/>
            <person name="Nojiri H."/>
        </authorList>
    </citation>
    <scope>NUCLEOTIDE SEQUENCE [LARGE SCALE GENOMIC DNA]</scope>
    <source>
        <strain evidence="6 7">IC177</strain>
    </source>
</reference>
<name>A0ABX7PEF7_9ACTN</name>
<dbReference type="InterPro" id="IPR029063">
    <property type="entry name" value="SAM-dependent_MTases_sf"/>
</dbReference>
<dbReference type="PROSITE" id="PS00092">
    <property type="entry name" value="N6_MTASE"/>
    <property type="match status" value="1"/>
</dbReference>
<dbReference type="EC" id="2.1.1.72" evidence="1"/>
<accession>A0ABX7PEF7</accession>